<keyword evidence="9" id="KW-1133">Transmembrane helix</keyword>
<dbReference type="InterPro" id="IPR001245">
    <property type="entry name" value="Ser-Thr/Tyr_kinase_cat_dom"/>
</dbReference>
<evidence type="ECO:0000313" key="11">
    <source>
        <dbReference type="EMBL" id="KAK0602827.1"/>
    </source>
</evidence>
<keyword evidence="6" id="KW-0067">ATP-binding</keyword>
<evidence type="ECO:0000259" key="10">
    <source>
        <dbReference type="PROSITE" id="PS50011"/>
    </source>
</evidence>
<keyword evidence="9" id="KW-0812">Transmembrane</keyword>
<evidence type="ECO:0000313" key="12">
    <source>
        <dbReference type="Proteomes" id="UP001168877"/>
    </source>
</evidence>
<evidence type="ECO:0000256" key="1">
    <source>
        <dbReference type="ARBA" id="ARBA00012513"/>
    </source>
</evidence>
<dbReference type="InterPro" id="IPR051420">
    <property type="entry name" value="Ser_Thr_Kinases_DiverseReg"/>
</dbReference>
<dbReference type="AlphaFoldDB" id="A0AA39SZK2"/>
<feature type="transmembrane region" description="Helical" evidence="9">
    <location>
        <begin position="246"/>
        <end position="268"/>
    </location>
</feature>
<dbReference type="InterPro" id="IPR000719">
    <property type="entry name" value="Prot_kinase_dom"/>
</dbReference>
<protein>
    <recommendedName>
        <fullName evidence="1">non-specific serine/threonine protein kinase</fullName>
        <ecNumber evidence="1">2.7.11.1</ecNumber>
    </recommendedName>
</protein>
<dbReference type="PROSITE" id="PS50011">
    <property type="entry name" value="PROTEIN_KINASE_DOM"/>
    <property type="match status" value="1"/>
</dbReference>
<dbReference type="PANTHER" id="PTHR48005:SF16">
    <property type="entry name" value="MDIS1-INTERACTING RECEPTOR LIKE KINASE 2-LIKE ISOFORM X1"/>
    <property type="match status" value="1"/>
</dbReference>
<organism evidence="11 12">
    <name type="scientific">Acer saccharum</name>
    <name type="common">Sugar maple</name>
    <dbReference type="NCBI Taxonomy" id="4024"/>
    <lineage>
        <taxon>Eukaryota</taxon>
        <taxon>Viridiplantae</taxon>
        <taxon>Streptophyta</taxon>
        <taxon>Embryophyta</taxon>
        <taxon>Tracheophyta</taxon>
        <taxon>Spermatophyta</taxon>
        <taxon>Magnoliopsida</taxon>
        <taxon>eudicotyledons</taxon>
        <taxon>Gunneridae</taxon>
        <taxon>Pentapetalae</taxon>
        <taxon>rosids</taxon>
        <taxon>malvids</taxon>
        <taxon>Sapindales</taxon>
        <taxon>Sapindaceae</taxon>
        <taxon>Hippocastanoideae</taxon>
        <taxon>Acereae</taxon>
        <taxon>Acer</taxon>
    </lineage>
</organism>
<comment type="caution">
    <text evidence="11">The sequence shown here is derived from an EMBL/GenBank/DDBJ whole genome shotgun (WGS) entry which is preliminary data.</text>
</comment>
<dbReference type="PANTHER" id="PTHR48005">
    <property type="entry name" value="LEUCINE RICH REPEAT KINASE 2"/>
    <property type="match status" value="1"/>
</dbReference>
<evidence type="ECO:0000256" key="8">
    <source>
        <dbReference type="ARBA" id="ARBA00048679"/>
    </source>
</evidence>
<keyword evidence="2" id="KW-0723">Serine/threonine-protein kinase</keyword>
<evidence type="ECO:0000256" key="3">
    <source>
        <dbReference type="ARBA" id="ARBA00022679"/>
    </source>
</evidence>
<keyword evidence="12" id="KW-1185">Reference proteome</keyword>
<evidence type="ECO:0000256" key="9">
    <source>
        <dbReference type="SAM" id="Phobius"/>
    </source>
</evidence>
<evidence type="ECO:0000256" key="7">
    <source>
        <dbReference type="ARBA" id="ARBA00047899"/>
    </source>
</evidence>
<evidence type="ECO:0000256" key="4">
    <source>
        <dbReference type="ARBA" id="ARBA00022741"/>
    </source>
</evidence>
<dbReference type="Gene3D" id="3.30.200.20">
    <property type="entry name" value="Phosphorylase Kinase, domain 1"/>
    <property type="match status" value="1"/>
</dbReference>
<dbReference type="GO" id="GO:0005524">
    <property type="term" value="F:ATP binding"/>
    <property type="evidence" value="ECO:0007669"/>
    <property type="project" value="UniProtKB-KW"/>
</dbReference>
<feature type="transmembrane region" description="Helical" evidence="9">
    <location>
        <begin position="223"/>
        <end position="240"/>
    </location>
</feature>
<sequence>MAFKRQVPYSESCHMPASSVQGGSLSSPLMTHADCSTPSISDSNIENCSKLNELSLSNNILSGNNPQGIGNLLRIFLLDLSFNNLEDELPISLQNKNQPEQFRGNKGLFGQLSQFPLCNSSHSSLFIIPFLIILGFLFLSKRKVKNPKLIASATKNGDLFSIWNYDGKIAFEDIIEAMEDFDIKYCIGIGGYGSVYRAYLPSDLPSGKIDALKKFHHSEFEELVFWAVLLCFGCAFLSFLWFLLGLAVVCLLAFLFSWLFALPINFVVQKKEFEELVFIKSFENEAHALSEIRHQNIVKLHGYCMHRKCMFLIYEYLERGSLYCVLRNNDEAVEFGWFKRVNVIKGIAHALSYLHHSCTPTIVHRDISSNIIY</sequence>
<keyword evidence="5" id="KW-0418">Kinase</keyword>
<reference evidence="11" key="1">
    <citation type="journal article" date="2022" name="Plant J.">
        <title>Strategies of tolerance reflected in two North American maple genomes.</title>
        <authorList>
            <person name="McEvoy S.L."/>
            <person name="Sezen U.U."/>
            <person name="Trouern-Trend A."/>
            <person name="McMahon S.M."/>
            <person name="Schaberg P.G."/>
            <person name="Yang J."/>
            <person name="Wegrzyn J.L."/>
            <person name="Swenson N.G."/>
        </authorList>
    </citation>
    <scope>NUCLEOTIDE SEQUENCE</scope>
    <source>
        <strain evidence="11">NS2018</strain>
    </source>
</reference>
<keyword evidence="3" id="KW-0808">Transferase</keyword>
<dbReference type="Pfam" id="PF07714">
    <property type="entry name" value="PK_Tyr_Ser-Thr"/>
    <property type="match status" value="1"/>
</dbReference>
<name>A0AA39SZK2_ACESA</name>
<dbReference type="SUPFAM" id="SSF56112">
    <property type="entry name" value="Protein kinase-like (PK-like)"/>
    <property type="match status" value="1"/>
</dbReference>
<dbReference type="InterPro" id="IPR032675">
    <property type="entry name" value="LRR_dom_sf"/>
</dbReference>
<dbReference type="EC" id="2.7.11.1" evidence="1"/>
<feature type="domain" description="Protein kinase" evidence="10">
    <location>
        <begin position="181"/>
        <end position="373"/>
    </location>
</feature>
<gene>
    <name evidence="11" type="ORF">LWI29_037346</name>
</gene>
<reference evidence="11" key="2">
    <citation type="submission" date="2023-06" db="EMBL/GenBank/DDBJ databases">
        <authorList>
            <person name="Swenson N.G."/>
            <person name="Wegrzyn J.L."/>
            <person name="Mcevoy S.L."/>
        </authorList>
    </citation>
    <scope>NUCLEOTIDE SEQUENCE</scope>
    <source>
        <strain evidence="11">NS2018</strain>
        <tissue evidence="11">Leaf</tissue>
    </source>
</reference>
<dbReference type="Gene3D" id="3.80.10.10">
    <property type="entry name" value="Ribonuclease Inhibitor"/>
    <property type="match status" value="1"/>
</dbReference>
<keyword evidence="4" id="KW-0547">Nucleotide-binding</keyword>
<dbReference type="EMBL" id="JAUESC010000003">
    <property type="protein sequence ID" value="KAK0602827.1"/>
    <property type="molecule type" value="Genomic_DNA"/>
</dbReference>
<evidence type="ECO:0000256" key="2">
    <source>
        <dbReference type="ARBA" id="ARBA00022527"/>
    </source>
</evidence>
<dbReference type="SUPFAM" id="SSF52058">
    <property type="entry name" value="L domain-like"/>
    <property type="match status" value="1"/>
</dbReference>
<comment type="catalytic activity">
    <reaction evidence="8">
        <text>L-seryl-[protein] + ATP = O-phospho-L-seryl-[protein] + ADP + H(+)</text>
        <dbReference type="Rhea" id="RHEA:17989"/>
        <dbReference type="Rhea" id="RHEA-COMP:9863"/>
        <dbReference type="Rhea" id="RHEA-COMP:11604"/>
        <dbReference type="ChEBI" id="CHEBI:15378"/>
        <dbReference type="ChEBI" id="CHEBI:29999"/>
        <dbReference type="ChEBI" id="CHEBI:30616"/>
        <dbReference type="ChEBI" id="CHEBI:83421"/>
        <dbReference type="ChEBI" id="CHEBI:456216"/>
        <dbReference type="EC" id="2.7.11.1"/>
    </reaction>
</comment>
<comment type="catalytic activity">
    <reaction evidence="7">
        <text>L-threonyl-[protein] + ATP = O-phospho-L-threonyl-[protein] + ADP + H(+)</text>
        <dbReference type="Rhea" id="RHEA:46608"/>
        <dbReference type="Rhea" id="RHEA-COMP:11060"/>
        <dbReference type="Rhea" id="RHEA-COMP:11605"/>
        <dbReference type="ChEBI" id="CHEBI:15378"/>
        <dbReference type="ChEBI" id="CHEBI:30013"/>
        <dbReference type="ChEBI" id="CHEBI:30616"/>
        <dbReference type="ChEBI" id="CHEBI:61977"/>
        <dbReference type="ChEBI" id="CHEBI:456216"/>
        <dbReference type="EC" id="2.7.11.1"/>
    </reaction>
</comment>
<keyword evidence="9" id="KW-0472">Membrane</keyword>
<evidence type="ECO:0000256" key="6">
    <source>
        <dbReference type="ARBA" id="ARBA00022840"/>
    </source>
</evidence>
<dbReference type="Gene3D" id="1.10.510.10">
    <property type="entry name" value="Transferase(Phosphotransferase) domain 1"/>
    <property type="match status" value="1"/>
</dbReference>
<dbReference type="InterPro" id="IPR011009">
    <property type="entry name" value="Kinase-like_dom_sf"/>
</dbReference>
<dbReference type="Proteomes" id="UP001168877">
    <property type="component" value="Unassembled WGS sequence"/>
</dbReference>
<dbReference type="GO" id="GO:0004674">
    <property type="term" value="F:protein serine/threonine kinase activity"/>
    <property type="evidence" value="ECO:0007669"/>
    <property type="project" value="UniProtKB-KW"/>
</dbReference>
<feature type="transmembrane region" description="Helical" evidence="9">
    <location>
        <begin position="121"/>
        <end position="139"/>
    </location>
</feature>
<proteinExistence type="predicted"/>
<accession>A0AA39SZK2</accession>
<evidence type="ECO:0000256" key="5">
    <source>
        <dbReference type="ARBA" id="ARBA00022777"/>
    </source>
</evidence>